<dbReference type="PANTHER" id="PTHR43792:SF1">
    <property type="entry name" value="N-ACETYLTRANSFERASE DOMAIN-CONTAINING PROTEIN"/>
    <property type="match status" value="1"/>
</dbReference>
<dbReference type="Pfam" id="PF13302">
    <property type="entry name" value="Acetyltransf_3"/>
    <property type="match status" value="1"/>
</dbReference>
<dbReference type="PANTHER" id="PTHR43792">
    <property type="entry name" value="GNAT FAMILY, PUTATIVE (AFU_ORTHOLOGUE AFUA_3G00765)-RELATED-RELATED"/>
    <property type="match status" value="1"/>
</dbReference>
<dbReference type="AlphaFoldDB" id="A3IMC7"/>
<proteinExistence type="predicted"/>
<dbReference type="InterPro" id="IPR051531">
    <property type="entry name" value="N-acetyltransferase"/>
</dbReference>
<protein>
    <submittedName>
        <fullName evidence="2">GCN5-related N-acetyltransferase</fullName>
    </submittedName>
</protein>
<reference evidence="2 3" key="1">
    <citation type="submission" date="2007-03" db="EMBL/GenBank/DDBJ databases">
        <authorList>
            <person name="Stal L."/>
            <person name="Ferriera S."/>
            <person name="Johnson J."/>
            <person name="Kravitz S."/>
            <person name="Beeson K."/>
            <person name="Sutton G."/>
            <person name="Rogers Y.-H."/>
            <person name="Friedman R."/>
            <person name="Frazier M."/>
            <person name="Venter J.C."/>
        </authorList>
    </citation>
    <scope>NUCLEOTIDE SEQUENCE [LARGE SCALE GENOMIC DNA]</scope>
    <source>
        <strain evidence="2 3">CCY0110</strain>
    </source>
</reference>
<dbReference type="InterPro" id="IPR016181">
    <property type="entry name" value="Acyl_CoA_acyltransferase"/>
</dbReference>
<dbReference type="Proteomes" id="UP000003781">
    <property type="component" value="Unassembled WGS sequence"/>
</dbReference>
<dbReference type="SUPFAM" id="SSF55729">
    <property type="entry name" value="Acyl-CoA N-acyltransferases (Nat)"/>
    <property type="match status" value="1"/>
</dbReference>
<feature type="domain" description="N-acetyltransferase" evidence="1">
    <location>
        <begin position="9"/>
        <end position="172"/>
    </location>
</feature>
<keyword evidence="2" id="KW-0808">Transferase</keyword>
<dbReference type="RefSeq" id="WP_008274509.1">
    <property type="nucleotide sequence ID" value="NZ_AAXW01000007.1"/>
</dbReference>
<evidence type="ECO:0000313" key="3">
    <source>
        <dbReference type="Proteomes" id="UP000003781"/>
    </source>
</evidence>
<organism evidence="2 3">
    <name type="scientific">Crocosphaera chwakensis CCY0110</name>
    <dbReference type="NCBI Taxonomy" id="391612"/>
    <lineage>
        <taxon>Bacteria</taxon>
        <taxon>Bacillati</taxon>
        <taxon>Cyanobacteriota</taxon>
        <taxon>Cyanophyceae</taxon>
        <taxon>Oscillatoriophycideae</taxon>
        <taxon>Chroococcales</taxon>
        <taxon>Aphanothecaceae</taxon>
        <taxon>Crocosphaera</taxon>
        <taxon>Crocosphaera chwakensis</taxon>
    </lineage>
</organism>
<keyword evidence="3" id="KW-1185">Reference proteome</keyword>
<name>A3IMC7_9CHRO</name>
<dbReference type="EMBL" id="AAXW01000007">
    <property type="protein sequence ID" value="EAZ92296.1"/>
    <property type="molecule type" value="Genomic_DNA"/>
</dbReference>
<dbReference type="eggNOG" id="COG1670">
    <property type="taxonomic scope" value="Bacteria"/>
</dbReference>
<evidence type="ECO:0000259" key="1">
    <source>
        <dbReference type="PROSITE" id="PS51186"/>
    </source>
</evidence>
<gene>
    <name evidence="2" type="ORF">CY0110_28094</name>
</gene>
<evidence type="ECO:0000313" key="2">
    <source>
        <dbReference type="EMBL" id="EAZ92296.1"/>
    </source>
</evidence>
<dbReference type="OrthoDB" id="9785602at2"/>
<dbReference type="Gene3D" id="3.40.630.30">
    <property type="match status" value="1"/>
</dbReference>
<dbReference type="PROSITE" id="PS51186">
    <property type="entry name" value="GNAT"/>
    <property type="match status" value="1"/>
</dbReference>
<dbReference type="InterPro" id="IPR000182">
    <property type="entry name" value="GNAT_dom"/>
</dbReference>
<dbReference type="GO" id="GO:0016747">
    <property type="term" value="F:acyltransferase activity, transferring groups other than amino-acyl groups"/>
    <property type="evidence" value="ECO:0007669"/>
    <property type="project" value="InterPro"/>
</dbReference>
<sequence>MLKIITPRLKLREWKEEDKEPFFKLNSDPRVMEFMPKRLSKEESDQLVERIKLQFKEDGYSFFAVELIEDNTFIGFIGLSIPKFDAFFTPCVEIGWRLAYDYWGKGYATEGAKATLNYGFNELGLLEIVSFTVPQNVRSRQVMERIGMKYIDEFNHPILPKGHALEKHVLYKIVQK</sequence>
<comment type="caution">
    <text evidence="2">The sequence shown here is derived from an EMBL/GenBank/DDBJ whole genome shotgun (WGS) entry which is preliminary data.</text>
</comment>
<accession>A3IMC7</accession>